<dbReference type="OrthoDB" id="2080087at2"/>
<accession>A0A0H2VFI9</accession>
<evidence type="ECO:0000313" key="1">
    <source>
        <dbReference type="EMBL" id="AAO04180.1"/>
    </source>
</evidence>
<name>A0A0H2VFI9_STAES</name>
<evidence type="ECO:0008006" key="3">
    <source>
        <dbReference type="Google" id="ProtNLM"/>
    </source>
</evidence>
<organism evidence="1 2">
    <name type="scientific">Staphylococcus epidermidis (strain ATCC 12228 / FDA PCI 1200)</name>
    <dbReference type="NCBI Taxonomy" id="176280"/>
    <lineage>
        <taxon>Bacteria</taxon>
        <taxon>Bacillati</taxon>
        <taxon>Bacillota</taxon>
        <taxon>Bacilli</taxon>
        <taxon>Bacillales</taxon>
        <taxon>Staphylococcaceae</taxon>
        <taxon>Staphylococcus</taxon>
    </lineage>
</organism>
<dbReference type="Proteomes" id="UP000001411">
    <property type="component" value="Chromosome"/>
</dbReference>
<dbReference type="RefSeq" id="WP_001829566.1">
    <property type="nucleotide sequence ID" value="NC_004461.1"/>
</dbReference>
<dbReference type="KEGG" id="sep:SE_0583"/>
<dbReference type="NCBIfam" id="NF041769">
    <property type="entry name" value="acyl_LnsA"/>
    <property type="match status" value="1"/>
</dbReference>
<dbReference type="AlphaFoldDB" id="A0A0H2VFI9"/>
<dbReference type="EMBL" id="AE015929">
    <property type="protein sequence ID" value="AAO04180.1"/>
    <property type="molecule type" value="Genomic_DNA"/>
</dbReference>
<protein>
    <recommendedName>
        <fullName evidence="3">Orthopoxovirus protein, PF05708 family</fullName>
    </recommendedName>
</protein>
<dbReference type="eggNOG" id="ENOG5033APX">
    <property type="taxonomic scope" value="Bacteria"/>
</dbReference>
<evidence type="ECO:0000313" key="2">
    <source>
        <dbReference type="Proteomes" id="UP000001411"/>
    </source>
</evidence>
<dbReference type="Gene3D" id="3.90.1720.10">
    <property type="entry name" value="endopeptidase domain like (from Nostoc punctiforme)"/>
    <property type="match status" value="1"/>
</dbReference>
<dbReference type="PATRIC" id="fig|176280.10.peg.553"/>
<gene>
    <name evidence="1" type="ordered locus">SE_0583</name>
</gene>
<dbReference type="SUPFAM" id="SSF54001">
    <property type="entry name" value="Cysteine proteinases"/>
    <property type="match status" value="1"/>
</dbReference>
<dbReference type="InterPro" id="IPR056567">
    <property type="entry name" value="Acyl_LnsA-like"/>
</dbReference>
<dbReference type="InterPro" id="IPR038765">
    <property type="entry name" value="Papain-like_cys_pep_sf"/>
</dbReference>
<dbReference type="HOGENOM" id="CLU_123358_0_0_9"/>
<reference evidence="1 2" key="1">
    <citation type="journal article" date="2003" name="Mol. Microbiol.">
        <title>Genome-based analysis of virulence genes in a non-biofilm-forming Staphylococcus epidermidis strain (ATCC 12228).</title>
        <authorList>
            <person name="Zhang Y.Q."/>
            <person name="Ren S.X."/>
            <person name="Li H.L."/>
            <person name="Wang Y.X."/>
            <person name="Fu G."/>
            <person name="Yang J."/>
            <person name="Qin Z.Q."/>
            <person name="Miao Y.G."/>
            <person name="Wang W.Y."/>
            <person name="Chen R.S."/>
            <person name="Shen Y."/>
            <person name="Chen Z."/>
            <person name="Yuan Z.H."/>
            <person name="Zhao G.P."/>
            <person name="Qu D."/>
            <person name="Danchin A."/>
            <person name="Wen Y.M."/>
        </authorList>
    </citation>
    <scope>NUCLEOTIDE SEQUENCE [LARGE SCALE GENOMIC DNA]</scope>
    <source>
        <strain evidence="2">ATCC 12228 / FDA PCI 1200</strain>
    </source>
</reference>
<sequence length="184" mass="21292">MKLISKSIYLSFIFFIFSLMLFTNQSFANDNKRFQLKPGDIIVTKGPVLNGFFGHCSLAIDHDTVLQIEGPGDKPMTEDFESYRDRYGKGKNEWIKVYRCSHPNAGTKAAQWAKKHYENSDSEYLVTFNLKSETFTYCTKIIYQAYKYGVDKNSVSDHGLYIISPYALTDNFTDEYKLKLVKTY</sequence>
<proteinExistence type="predicted"/>